<sequence length="426" mass="48039">MAALRLSCFSSFLCHPLRFRPSSIFRLRLPSKAPPQFYATSSVVALEGSGTAPHPWPEWERFLDKLKSKGYFDKTLPAGEGEDGVAAASDEASMDLHHVKAACLGFARERFDIFKSLSKEDINTIVEFGCPNLFRKTVNSAKRLRAHLRIDEGDVCSACSLRGSCDRAYIISKEDEAARTVDVVRILLSYAANPIAVSGREKSSENKVEQSARNLLLELFKLSDTIPDPSLPRPAILPSTRKDPATPKESSWNINTKLVGAQNNEMKKGDWLCPNCNFLNFARNIRCLQCKEDGPKSANDGRVGMKLGDWTCPACNYLNFARNVHCLQCKEDGPKKANQSRVEMKLGDWTCPECKFMNFSRNKKCFRCQGQRPKRELQPGEWECPSCDFINFRRNDVCLKCNCDRPKDDLNSVGHVWRRPNNITED</sequence>
<protein>
    <submittedName>
        <fullName evidence="1">Ran binding protein zinc finger-like protein</fullName>
    </submittedName>
</protein>
<dbReference type="Proteomes" id="UP000827976">
    <property type="component" value="Chromosome 18"/>
</dbReference>
<name>A0ACB7U6A6_DIOAL</name>
<proteinExistence type="predicted"/>
<keyword evidence="2" id="KW-1185">Reference proteome</keyword>
<organism evidence="1 2">
    <name type="scientific">Dioscorea alata</name>
    <name type="common">Purple yam</name>
    <dbReference type="NCBI Taxonomy" id="55571"/>
    <lineage>
        <taxon>Eukaryota</taxon>
        <taxon>Viridiplantae</taxon>
        <taxon>Streptophyta</taxon>
        <taxon>Embryophyta</taxon>
        <taxon>Tracheophyta</taxon>
        <taxon>Spermatophyta</taxon>
        <taxon>Magnoliopsida</taxon>
        <taxon>Liliopsida</taxon>
        <taxon>Dioscoreales</taxon>
        <taxon>Dioscoreaceae</taxon>
        <taxon>Dioscorea</taxon>
    </lineage>
</organism>
<evidence type="ECO:0000313" key="2">
    <source>
        <dbReference type="Proteomes" id="UP000827976"/>
    </source>
</evidence>
<comment type="caution">
    <text evidence="1">The sequence shown here is derived from an EMBL/GenBank/DDBJ whole genome shotgun (WGS) entry which is preliminary data.</text>
</comment>
<gene>
    <name evidence="1" type="ORF">IHE45_18G038600</name>
</gene>
<reference evidence="2" key="1">
    <citation type="journal article" date="2022" name="Nat. Commun.">
        <title>Chromosome evolution and the genetic basis of agronomically important traits in greater yam.</title>
        <authorList>
            <person name="Bredeson J.V."/>
            <person name="Lyons J.B."/>
            <person name="Oniyinde I.O."/>
            <person name="Okereke N.R."/>
            <person name="Kolade O."/>
            <person name="Nnabue I."/>
            <person name="Nwadili C.O."/>
            <person name="Hribova E."/>
            <person name="Parker M."/>
            <person name="Nwogha J."/>
            <person name="Shu S."/>
            <person name="Carlson J."/>
            <person name="Kariba R."/>
            <person name="Muthemba S."/>
            <person name="Knop K."/>
            <person name="Barton G.J."/>
            <person name="Sherwood A.V."/>
            <person name="Lopez-Montes A."/>
            <person name="Asiedu R."/>
            <person name="Jamnadass R."/>
            <person name="Muchugi A."/>
            <person name="Goodstein D."/>
            <person name="Egesi C.N."/>
            <person name="Featherston J."/>
            <person name="Asfaw A."/>
            <person name="Simpson G.G."/>
            <person name="Dolezel J."/>
            <person name="Hendre P.S."/>
            <person name="Van Deynze A."/>
            <person name="Kumar P.L."/>
            <person name="Obidiegwu J.E."/>
            <person name="Bhattacharjee R."/>
            <person name="Rokhsar D.S."/>
        </authorList>
    </citation>
    <scope>NUCLEOTIDE SEQUENCE [LARGE SCALE GENOMIC DNA]</scope>
    <source>
        <strain evidence="2">cv. TDa95/00328</strain>
    </source>
</reference>
<evidence type="ECO:0000313" key="1">
    <source>
        <dbReference type="EMBL" id="KAH7655829.1"/>
    </source>
</evidence>
<accession>A0ACB7U6A6</accession>
<dbReference type="EMBL" id="CM037028">
    <property type="protein sequence ID" value="KAH7655829.1"/>
    <property type="molecule type" value="Genomic_DNA"/>
</dbReference>